<dbReference type="OrthoDB" id="2638860at2759"/>
<evidence type="ECO:0000259" key="2">
    <source>
        <dbReference type="Pfam" id="PF20151"/>
    </source>
</evidence>
<dbReference type="Proteomes" id="UP000053593">
    <property type="component" value="Unassembled WGS sequence"/>
</dbReference>
<dbReference type="AlphaFoldDB" id="A0A0D0BWE5"/>
<feature type="transmembrane region" description="Helical" evidence="1">
    <location>
        <begin position="12"/>
        <end position="31"/>
    </location>
</feature>
<sequence>MDNVIVQQFEVWVAGNYAIAASATLWIADYMGTLSMESRMIWRKKHTGTSILFILNRYSSFLYLLIYMVFRMPGNSTDQECRTLLWIFSSAEAMSLITTTALFSLRVYAIYDESQIILAISILFTLSRLAMDIVVHIHFL</sequence>
<dbReference type="EMBL" id="KN834972">
    <property type="protein sequence ID" value="KIK49867.1"/>
    <property type="molecule type" value="Genomic_DNA"/>
</dbReference>
<keyword evidence="4" id="KW-1185">Reference proteome</keyword>
<accession>A0A0D0BWE5</accession>
<dbReference type="HOGENOM" id="CLU_136328_0_0_1"/>
<feature type="transmembrane region" description="Helical" evidence="1">
    <location>
        <begin position="51"/>
        <end position="72"/>
    </location>
</feature>
<proteinExistence type="predicted"/>
<feature type="transmembrane region" description="Helical" evidence="1">
    <location>
        <begin position="117"/>
        <end position="139"/>
    </location>
</feature>
<dbReference type="InterPro" id="IPR045340">
    <property type="entry name" value="DUF6533"/>
</dbReference>
<reference evidence="3 4" key="1">
    <citation type="submission" date="2014-04" db="EMBL/GenBank/DDBJ databases">
        <title>Evolutionary Origins and Diversification of the Mycorrhizal Mutualists.</title>
        <authorList>
            <consortium name="DOE Joint Genome Institute"/>
            <consortium name="Mycorrhizal Genomics Consortium"/>
            <person name="Kohler A."/>
            <person name="Kuo A."/>
            <person name="Nagy L.G."/>
            <person name="Floudas D."/>
            <person name="Copeland A."/>
            <person name="Barry K.W."/>
            <person name="Cichocki N."/>
            <person name="Veneault-Fourrey C."/>
            <person name="LaButti K."/>
            <person name="Lindquist E.A."/>
            <person name="Lipzen A."/>
            <person name="Lundell T."/>
            <person name="Morin E."/>
            <person name="Murat C."/>
            <person name="Riley R."/>
            <person name="Ohm R."/>
            <person name="Sun H."/>
            <person name="Tunlid A."/>
            <person name="Henrissat B."/>
            <person name="Grigoriev I.V."/>
            <person name="Hibbett D.S."/>
            <person name="Martin F."/>
        </authorList>
    </citation>
    <scope>NUCLEOTIDE SEQUENCE [LARGE SCALE GENOMIC DNA]</scope>
    <source>
        <strain evidence="3 4">FD-317 M1</strain>
    </source>
</reference>
<feature type="transmembrane region" description="Helical" evidence="1">
    <location>
        <begin position="84"/>
        <end position="105"/>
    </location>
</feature>
<evidence type="ECO:0000313" key="4">
    <source>
        <dbReference type="Proteomes" id="UP000053593"/>
    </source>
</evidence>
<name>A0A0D0BWE5_9AGAR</name>
<keyword evidence="1" id="KW-0812">Transmembrane</keyword>
<evidence type="ECO:0000313" key="3">
    <source>
        <dbReference type="EMBL" id="KIK49867.1"/>
    </source>
</evidence>
<keyword evidence="1" id="KW-1133">Transmembrane helix</keyword>
<evidence type="ECO:0000256" key="1">
    <source>
        <dbReference type="SAM" id="Phobius"/>
    </source>
</evidence>
<keyword evidence="1" id="KW-0472">Membrane</keyword>
<protein>
    <recommendedName>
        <fullName evidence="2">DUF6533 domain-containing protein</fullName>
    </recommendedName>
</protein>
<feature type="domain" description="DUF6533" evidence="2">
    <location>
        <begin position="17"/>
        <end position="62"/>
    </location>
</feature>
<gene>
    <name evidence="3" type="ORF">GYMLUDRAFT_578997</name>
</gene>
<organism evidence="3 4">
    <name type="scientific">Collybiopsis luxurians FD-317 M1</name>
    <dbReference type="NCBI Taxonomy" id="944289"/>
    <lineage>
        <taxon>Eukaryota</taxon>
        <taxon>Fungi</taxon>
        <taxon>Dikarya</taxon>
        <taxon>Basidiomycota</taxon>
        <taxon>Agaricomycotina</taxon>
        <taxon>Agaricomycetes</taxon>
        <taxon>Agaricomycetidae</taxon>
        <taxon>Agaricales</taxon>
        <taxon>Marasmiineae</taxon>
        <taxon>Omphalotaceae</taxon>
        <taxon>Collybiopsis</taxon>
        <taxon>Collybiopsis luxurians</taxon>
    </lineage>
</organism>
<dbReference type="Pfam" id="PF20151">
    <property type="entry name" value="DUF6533"/>
    <property type="match status" value="1"/>
</dbReference>